<dbReference type="STRING" id="33051.SB4_07645"/>
<dbReference type="RefSeq" id="WP_058732156.1">
    <property type="nucleotide sequence ID" value="NZ_LDTD01000010.1"/>
</dbReference>
<keyword evidence="8" id="KW-1133">Transmembrane helix</keyword>
<feature type="domain" description="T2SS protein K second SAM-like" evidence="11">
    <location>
        <begin position="231"/>
        <end position="284"/>
    </location>
</feature>
<comment type="caution">
    <text evidence="13">The sequence shown here is derived from an EMBL/GenBank/DDBJ whole genome shotgun (WGS) entry which is preliminary data.</text>
</comment>
<dbReference type="InterPro" id="IPR045584">
    <property type="entry name" value="Pilin-like"/>
</dbReference>
<dbReference type="InterPro" id="IPR005628">
    <property type="entry name" value="GspK"/>
</dbReference>
<dbReference type="InterPro" id="IPR049031">
    <property type="entry name" value="T2SSK_SAM-like_1st"/>
</dbReference>
<dbReference type="PANTHER" id="PTHR38831">
    <property type="entry name" value="TYPE II SECRETION SYSTEM PROTEIN K"/>
    <property type="match status" value="1"/>
</dbReference>
<keyword evidence="7" id="KW-0653">Protein transport</keyword>
<dbReference type="Gene3D" id="3.30.1300.30">
    <property type="entry name" value="GSPII I/J protein-like"/>
    <property type="match status" value="1"/>
</dbReference>
<keyword evidence="3 10" id="KW-0813">Transport</keyword>
<dbReference type="InterPro" id="IPR049179">
    <property type="entry name" value="T2SSK_SAM-like_2nd"/>
</dbReference>
<evidence type="ECO:0000256" key="3">
    <source>
        <dbReference type="ARBA" id="ARBA00022448"/>
    </source>
</evidence>
<dbReference type="NCBIfam" id="NF037980">
    <property type="entry name" value="T2SS_GspK"/>
    <property type="match status" value="1"/>
</dbReference>
<evidence type="ECO:0000256" key="1">
    <source>
        <dbReference type="ARBA" id="ARBA00004533"/>
    </source>
</evidence>
<evidence type="ECO:0000256" key="4">
    <source>
        <dbReference type="ARBA" id="ARBA00022475"/>
    </source>
</evidence>
<evidence type="ECO:0000313" key="13">
    <source>
        <dbReference type="EMBL" id="KTT74555.1"/>
    </source>
</evidence>
<evidence type="ECO:0000256" key="7">
    <source>
        <dbReference type="ARBA" id="ARBA00022927"/>
    </source>
</evidence>
<accession>A0A147I6G4</accession>
<keyword evidence="6" id="KW-0812">Transmembrane</keyword>
<dbReference type="SUPFAM" id="SSF158544">
    <property type="entry name" value="GspK insert domain-like"/>
    <property type="match status" value="2"/>
</dbReference>
<name>A0A147I6G4_9SPHN</name>
<reference evidence="13 14" key="1">
    <citation type="journal article" date="2016" name="Front. Microbiol.">
        <title>Genomic Resource of Rice Seed Associated Bacteria.</title>
        <authorList>
            <person name="Midha S."/>
            <person name="Bansal K."/>
            <person name="Sharma S."/>
            <person name="Kumar N."/>
            <person name="Patil P.P."/>
            <person name="Chaudhry V."/>
            <person name="Patil P.B."/>
        </authorList>
    </citation>
    <scope>NUCLEOTIDE SEQUENCE [LARGE SCALE GENOMIC DNA]</scope>
    <source>
        <strain evidence="13 14">NS319</strain>
    </source>
</reference>
<dbReference type="AlphaFoldDB" id="A0A147I6G4"/>
<protein>
    <recommendedName>
        <fullName evidence="10">Type II secretion system protein K</fullName>
    </recommendedName>
</protein>
<evidence type="ECO:0000256" key="2">
    <source>
        <dbReference type="ARBA" id="ARBA00007246"/>
    </source>
</evidence>
<evidence type="ECO:0000256" key="10">
    <source>
        <dbReference type="PIRNR" id="PIRNR002786"/>
    </source>
</evidence>
<dbReference type="PATRIC" id="fig|33051.3.peg.36"/>
<dbReference type="Pfam" id="PF21687">
    <property type="entry name" value="T2SSK_1st"/>
    <property type="match status" value="1"/>
</dbReference>
<evidence type="ECO:0000256" key="8">
    <source>
        <dbReference type="ARBA" id="ARBA00022989"/>
    </source>
</evidence>
<comment type="similarity">
    <text evidence="2 10">Belongs to the GSP K family.</text>
</comment>
<gene>
    <name evidence="13" type="ORF">NS319_01905</name>
</gene>
<sequence length="331" mass="34583">MAKAVRRSERGAALLTVLILVAVIAVLAATALEKLRLSTRLGGNAVAIEQARGYAYAAEALAIIRIGDLLERSQGKVSLLGGWSDRPFALPLGDGAAGGSAVARVTDGGNCFNLNGLAQSLPGQPGQPAVLIGNAVEVAHFAKLMRLLGIPGQVAEQVATATSDWIDSDPNPQGGGAEDPLYLARDPPYRTGGALMADVSELRMVNGVTPELYAQLRPWVCTLPEAKPTMVNINTLAPEQAPLVAMAQVDTISPASISQALLRRPPQGYADVSAFWAQVSGASGGGNVATTTRWFDLRIDVGVGGIGVQERALVDATRQPPRLVARIWGEE</sequence>
<evidence type="ECO:0000259" key="11">
    <source>
        <dbReference type="Pfam" id="PF03934"/>
    </source>
</evidence>
<dbReference type="Pfam" id="PF03934">
    <property type="entry name" value="T2SSK"/>
    <property type="match status" value="1"/>
</dbReference>
<dbReference type="GO" id="GO:0005886">
    <property type="term" value="C:plasma membrane"/>
    <property type="evidence" value="ECO:0007669"/>
    <property type="project" value="UniProtKB-SubCell"/>
</dbReference>
<dbReference type="GO" id="GO:0009306">
    <property type="term" value="P:protein secretion"/>
    <property type="evidence" value="ECO:0007669"/>
    <property type="project" value="InterPro"/>
</dbReference>
<dbReference type="PIRSF" id="PIRSF002786">
    <property type="entry name" value="XcpX"/>
    <property type="match status" value="1"/>
</dbReference>
<comment type="subcellular location">
    <subcellularLocation>
        <location evidence="1 10">Cell inner membrane</location>
    </subcellularLocation>
</comment>
<dbReference type="EMBL" id="LDTD01000010">
    <property type="protein sequence ID" value="KTT74555.1"/>
    <property type="molecule type" value="Genomic_DNA"/>
</dbReference>
<evidence type="ECO:0000313" key="14">
    <source>
        <dbReference type="Proteomes" id="UP000072867"/>
    </source>
</evidence>
<keyword evidence="9 10" id="KW-0472">Membrane</keyword>
<evidence type="ECO:0000256" key="9">
    <source>
        <dbReference type="ARBA" id="ARBA00023136"/>
    </source>
</evidence>
<organism evidence="13 14">
    <name type="scientific">Sphingomonas sanguinis</name>
    <dbReference type="NCBI Taxonomy" id="33051"/>
    <lineage>
        <taxon>Bacteria</taxon>
        <taxon>Pseudomonadati</taxon>
        <taxon>Pseudomonadota</taxon>
        <taxon>Alphaproteobacteria</taxon>
        <taxon>Sphingomonadales</taxon>
        <taxon>Sphingomonadaceae</taxon>
        <taxon>Sphingomonas</taxon>
    </lineage>
</organism>
<dbReference type="Gene3D" id="1.10.40.60">
    <property type="entry name" value="EpsJ-like"/>
    <property type="match status" value="2"/>
</dbReference>
<dbReference type="PANTHER" id="PTHR38831:SF1">
    <property type="entry name" value="TYPE II SECRETION SYSTEM PROTEIN K-RELATED"/>
    <property type="match status" value="1"/>
</dbReference>
<dbReference type="SUPFAM" id="SSF54523">
    <property type="entry name" value="Pili subunits"/>
    <property type="match status" value="1"/>
</dbReference>
<evidence type="ECO:0000256" key="6">
    <source>
        <dbReference type="ARBA" id="ARBA00022692"/>
    </source>
</evidence>
<dbReference type="InterPro" id="IPR038072">
    <property type="entry name" value="GspK_central_sf"/>
</dbReference>
<proteinExistence type="inferred from homology"/>
<keyword evidence="4 10" id="KW-1003">Cell membrane</keyword>
<evidence type="ECO:0000256" key="5">
    <source>
        <dbReference type="ARBA" id="ARBA00022519"/>
    </source>
</evidence>
<feature type="domain" description="T2SS protein K first SAM-like" evidence="12">
    <location>
        <begin position="110"/>
        <end position="225"/>
    </location>
</feature>
<keyword evidence="5 10" id="KW-0997">Cell inner membrane</keyword>
<evidence type="ECO:0000259" key="12">
    <source>
        <dbReference type="Pfam" id="PF21687"/>
    </source>
</evidence>
<dbReference type="Proteomes" id="UP000072867">
    <property type="component" value="Unassembled WGS sequence"/>
</dbReference>